<dbReference type="PANTHER" id="PTHR42718:SF47">
    <property type="entry name" value="METHYL VIOLOGEN RESISTANCE PROTEIN SMVA"/>
    <property type="match status" value="1"/>
</dbReference>
<evidence type="ECO:0000256" key="5">
    <source>
        <dbReference type="ARBA" id="ARBA00022989"/>
    </source>
</evidence>
<keyword evidence="6 7" id="KW-0472">Membrane</keyword>
<dbReference type="STRING" id="1348662.CARG_06335"/>
<keyword evidence="3" id="KW-1003">Cell membrane</keyword>
<feature type="transmembrane region" description="Helical" evidence="7">
    <location>
        <begin position="126"/>
        <end position="146"/>
    </location>
</feature>
<dbReference type="CDD" id="cd17321">
    <property type="entry name" value="MFS_MMR_MDR_like"/>
    <property type="match status" value="1"/>
</dbReference>
<dbReference type="Gene3D" id="1.20.1720.10">
    <property type="entry name" value="Multidrug resistance protein D"/>
    <property type="match status" value="1"/>
</dbReference>
<evidence type="ECO:0000256" key="3">
    <source>
        <dbReference type="ARBA" id="ARBA00022475"/>
    </source>
</evidence>
<feature type="transmembrane region" description="Helical" evidence="7">
    <location>
        <begin position="388"/>
        <end position="408"/>
    </location>
</feature>
<evidence type="ECO:0000256" key="1">
    <source>
        <dbReference type="ARBA" id="ARBA00004651"/>
    </source>
</evidence>
<dbReference type="EMBL" id="CP006365">
    <property type="protein sequence ID" value="AGU15391.1"/>
    <property type="molecule type" value="Genomic_DNA"/>
</dbReference>
<dbReference type="InterPro" id="IPR036259">
    <property type="entry name" value="MFS_trans_sf"/>
</dbReference>
<dbReference type="eggNOG" id="COG0477">
    <property type="taxonomic scope" value="Bacteria"/>
</dbReference>
<evidence type="ECO:0000313" key="9">
    <source>
        <dbReference type="EMBL" id="AGU15391.1"/>
    </source>
</evidence>
<keyword evidence="2" id="KW-0813">Transport</keyword>
<feature type="transmembrane region" description="Helical" evidence="7">
    <location>
        <begin position="444"/>
        <end position="467"/>
    </location>
</feature>
<dbReference type="HOGENOM" id="CLU_000960_28_2_11"/>
<dbReference type="GO" id="GO:0005886">
    <property type="term" value="C:plasma membrane"/>
    <property type="evidence" value="ECO:0007669"/>
    <property type="project" value="UniProtKB-SubCell"/>
</dbReference>
<dbReference type="PROSITE" id="PS50850">
    <property type="entry name" value="MFS"/>
    <property type="match status" value="1"/>
</dbReference>
<feature type="transmembrane region" description="Helical" evidence="7">
    <location>
        <begin position="284"/>
        <end position="305"/>
    </location>
</feature>
<dbReference type="InterPro" id="IPR011701">
    <property type="entry name" value="MFS"/>
</dbReference>
<dbReference type="PRINTS" id="PR01036">
    <property type="entry name" value="TCRTETB"/>
</dbReference>
<reference evidence="9 10" key="1">
    <citation type="journal article" date="2013" name="Genome Announc.">
        <title>Whole-Genome Sequence of the Clinical Strain Corynebacterium argentoratense DSM 44202, Isolated from a Human Throat Specimen.</title>
        <authorList>
            <person name="Bomholt C."/>
            <person name="Glaub A."/>
            <person name="Gravermann K."/>
            <person name="Albersmeier A."/>
            <person name="Brinkrolf K."/>
            <person name="Ruckert C."/>
            <person name="Tauch A."/>
        </authorList>
    </citation>
    <scope>NUCLEOTIDE SEQUENCE [LARGE SCALE GENOMIC DNA]</scope>
    <source>
        <strain evidence="9">DSM 44202</strain>
    </source>
</reference>
<dbReference type="KEGG" id="caz:CARG_06335"/>
<evidence type="ECO:0000313" key="10">
    <source>
        <dbReference type="Proteomes" id="UP000016943"/>
    </source>
</evidence>
<dbReference type="Proteomes" id="UP000016943">
    <property type="component" value="Chromosome"/>
</dbReference>
<dbReference type="InterPro" id="IPR020846">
    <property type="entry name" value="MFS_dom"/>
</dbReference>
<feature type="transmembrane region" description="Helical" evidence="7">
    <location>
        <begin position="212"/>
        <end position="230"/>
    </location>
</feature>
<evidence type="ECO:0000256" key="6">
    <source>
        <dbReference type="ARBA" id="ARBA00023136"/>
    </source>
</evidence>
<feature type="transmembrane region" description="Helical" evidence="7">
    <location>
        <begin position="34"/>
        <end position="52"/>
    </location>
</feature>
<feature type="transmembrane region" description="Helical" evidence="7">
    <location>
        <begin position="317"/>
        <end position="336"/>
    </location>
</feature>
<dbReference type="PANTHER" id="PTHR42718">
    <property type="entry name" value="MAJOR FACILITATOR SUPERFAMILY MULTIDRUG TRANSPORTER MFSC"/>
    <property type="match status" value="1"/>
</dbReference>
<evidence type="ECO:0000259" key="8">
    <source>
        <dbReference type="PROSITE" id="PS50850"/>
    </source>
</evidence>
<keyword evidence="10" id="KW-1185">Reference proteome</keyword>
<evidence type="ECO:0000256" key="4">
    <source>
        <dbReference type="ARBA" id="ARBA00022692"/>
    </source>
</evidence>
<feature type="transmembrane region" description="Helical" evidence="7">
    <location>
        <begin position="93"/>
        <end position="114"/>
    </location>
</feature>
<comment type="subcellular location">
    <subcellularLocation>
        <location evidence="1">Cell membrane</location>
        <topology evidence="1">Multi-pass membrane protein</topology>
    </subcellularLocation>
</comment>
<sequence>MLCLVLSVLAIDATVLNFAIPAMTADIQPSAPQMLWIVDIYTFALASMLVVMGSVGDRFGRRNVLLWGTAFFAASSAMAGMSHTPELLIAARLVQGVAAACLMPSTLSLIGVMFTNPLERAKAVSMWVATYSVAAACGPLLGGLLLNHFHWGSIFFINVPICIALIIGGVALLPRSKVPAPAPIDVRGAVLAVIALFSLVYVIKVLPHEPVTLTLGIVAAVCLAASILLIRHLTRTTNPLIDITLLRNPTFSTVVTVNGLSMFLYLGVLFYLSQYLQVVAGYSVSQSALLMFPGLVIVVVSTLITGRIMKNHSTKKLLLVALAGAFSGCALLGWGAHLEHGIILAFGFALLNFSLGIIDPISNDYILASAPRDRAGAAASLSETGYELGAAFGTAILGSILMAVYGMSLNRMGLDSLPQAARESISVAHELGLSPSILERVDVAFSHGVVASSAAAALAAAVMAGFVSRYVREDS</sequence>
<keyword evidence="5 7" id="KW-1133">Transmembrane helix</keyword>
<feature type="transmembrane region" description="Helical" evidence="7">
    <location>
        <begin position="64"/>
        <end position="81"/>
    </location>
</feature>
<name>U3GYN0_9CORY</name>
<feature type="transmembrane region" description="Helical" evidence="7">
    <location>
        <begin position="152"/>
        <end position="174"/>
    </location>
</feature>
<dbReference type="GO" id="GO:0022857">
    <property type="term" value="F:transmembrane transporter activity"/>
    <property type="evidence" value="ECO:0007669"/>
    <property type="project" value="InterPro"/>
</dbReference>
<dbReference type="PATRIC" id="fig|1348662.3.peg.1241"/>
<gene>
    <name evidence="9" type="ORF">CARG_06335</name>
</gene>
<proteinExistence type="predicted"/>
<organism evidence="9 10">
    <name type="scientific">Corynebacterium argentoratense DSM 44202</name>
    <dbReference type="NCBI Taxonomy" id="1348662"/>
    <lineage>
        <taxon>Bacteria</taxon>
        <taxon>Bacillati</taxon>
        <taxon>Actinomycetota</taxon>
        <taxon>Actinomycetes</taxon>
        <taxon>Mycobacteriales</taxon>
        <taxon>Corynebacteriaceae</taxon>
        <taxon>Corynebacterium</taxon>
    </lineage>
</organism>
<feature type="transmembrane region" description="Helical" evidence="7">
    <location>
        <begin position="342"/>
        <end position="367"/>
    </location>
</feature>
<accession>U3GYN0</accession>
<keyword evidence="4 7" id="KW-0812">Transmembrane</keyword>
<evidence type="ECO:0000256" key="7">
    <source>
        <dbReference type="SAM" id="Phobius"/>
    </source>
</evidence>
<feature type="domain" description="Major facilitator superfamily (MFS) profile" evidence="8">
    <location>
        <begin position="1"/>
        <end position="472"/>
    </location>
</feature>
<dbReference type="SUPFAM" id="SSF103473">
    <property type="entry name" value="MFS general substrate transporter"/>
    <property type="match status" value="1"/>
</dbReference>
<evidence type="ECO:0000256" key="2">
    <source>
        <dbReference type="ARBA" id="ARBA00022448"/>
    </source>
</evidence>
<dbReference type="Gene3D" id="1.20.1250.20">
    <property type="entry name" value="MFS general substrate transporter like domains"/>
    <property type="match status" value="1"/>
</dbReference>
<dbReference type="Pfam" id="PF07690">
    <property type="entry name" value="MFS_1"/>
    <property type="match status" value="1"/>
</dbReference>
<feature type="transmembrane region" description="Helical" evidence="7">
    <location>
        <begin position="251"/>
        <end position="272"/>
    </location>
</feature>
<protein>
    <recommendedName>
        <fullName evidence="8">Major facilitator superfamily (MFS) profile domain-containing protein</fullName>
    </recommendedName>
</protein>
<feature type="transmembrane region" description="Helical" evidence="7">
    <location>
        <begin position="186"/>
        <end position="206"/>
    </location>
</feature>
<dbReference type="AlphaFoldDB" id="U3GYN0"/>